<keyword evidence="8" id="KW-1185">Reference proteome</keyword>
<keyword evidence="2 6" id="KW-0732">Signal</keyword>
<dbReference type="InterPro" id="IPR050490">
    <property type="entry name" value="Bact_solute-bd_prot1"/>
</dbReference>
<feature type="signal peptide" evidence="6">
    <location>
        <begin position="1"/>
        <end position="26"/>
    </location>
</feature>
<dbReference type="RefSeq" id="WP_191271167.1">
    <property type="nucleotide sequence ID" value="NZ_BNDS01000004.1"/>
</dbReference>
<keyword evidence="1" id="KW-1003">Cell membrane</keyword>
<accession>A0ABQ3N1Y6</accession>
<dbReference type="Pfam" id="PF01547">
    <property type="entry name" value="SBP_bac_1"/>
    <property type="match status" value="1"/>
</dbReference>
<dbReference type="PANTHER" id="PTHR43649:SF33">
    <property type="entry name" value="POLYGALACTURONAN_RHAMNOGALACTURONAN-BINDING PROTEIN YTCQ"/>
    <property type="match status" value="1"/>
</dbReference>
<organism evidence="7 8">
    <name type="scientific">Neobacillus kokaensis</name>
    <dbReference type="NCBI Taxonomy" id="2759023"/>
    <lineage>
        <taxon>Bacteria</taxon>
        <taxon>Bacillati</taxon>
        <taxon>Bacillota</taxon>
        <taxon>Bacilli</taxon>
        <taxon>Bacillales</taxon>
        <taxon>Bacillaceae</taxon>
        <taxon>Neobacillus</taxon>
    </lineage>
</organism>
<protein>
    <submittedName>
        <fullName evidence="7">Sugar ABC transporter substrate-binding protein</fullName>
    </submittedName>
</protein>
<evidence type="ECO:0000256" key="1">
    <source>
        <dbReference type="ARBA" id="ARBA00022475"/>
    </source>
</evidence>
<evidence type="ECO:0000313" key="8">
    <source>
        <dbReference type="Proteomes" id="UP000637074"/>
    </source>
</evidence>
<dbReference type="InterPro" id="IPR006059">
    <property type="entry name" value="SBP"/>
</dbReference>
<evidence type="ECO:0000256" key="6">
    <source>
        <dbReference type="SAM" id="SignalP"/>
    </source>
</evidence>
<evidence type="ECO:0000256" key="2">
    <source>
        <dbReference type="ARBA" id="ARBA00022729"/>
    </source>
</evidence>
<comment type="caution">
    <text evidence="7">The sequence shown here is derived from an EMBL/GenBank/DDBJ whole genome shotgun (WGS) entry which is preliminary data.</text>
</comment>
<evidence type="ECO:0000256" key="5">
    <source>
        <dbReference type="ARBA" id="ARBA00023288"/>
    </source>
</evidence>
<dbReference type="PANTHER" id="PTHR43649">
    <property type="entry name" value="ARABINOSE-BINDING PROTEIN-RELATED"/>
    <property type="match status" value="1"/>
</dbReference>
<evidence type="ECO:0000313" key="7">
    <source>
        <dbReference type="EMBL" id="GHH97875.1"/>
    </source>
</evidence>
<keyword evidence="4" id="KW-0564">Palmitate</keyword>
<sequence>MKRKFNVLLSLVTAMLMLLVGCSDSASNTKKETKPAKDIVTEAGTFPIVKKKETLTVLTHSNTGVKDFKTNEFTKWYEEKTGVHIKWEVLPEEGAMEKLNLMLASGEYPDVIMDMGLKPAQLRVYGEKGVFLKLNDLIEKYGVQTKKMFNEMPLVEDAVKTPDGHIYALPQVNECFHCTTSQKMWIYKPWLDKLGLDVPTTTEEFYNVMTAFKTQDPNGNGKADEIPLSGMKSYWHEEIAGFLMNPFIYSDKYIEDGKIVVPWDKPEWRDGLKYLNKMYKAGLIYSGSFTQDPDQFKKLGENPDIPILGAAASSVPSFFVDVSDKGRAKDYIAVPPLKGPNGQQITLYEPSPVTRPAEFIITNKAKHPDVAFRWADAMYDQEITINSVFGMGQFMDAKDGEVGLDGKPAKWTLKEQDPNNVNNNISWNQTGPSLRTNEFRAGQAVPEGDQEQLLWKATEQHVPYISKTIQPVPRLFFSEEDSNKLATLEQSIDNYIDEMTASFITGKTKLNDKSWKEYIKNLEGAGIKDYLQIYQNAYNEKYKK</sequence>
<dbReference type="SUPFAM" id="SSF53850">
    <property type="entry name" value="Periplasmic binding protein-like II"/>
    <property type="match status" value="1"/>
</dbReference>
<proteinExistence type="predicted"/>
<name>A0ABQ3N1Y6_9BACI</name>
<gene>
    <name evidence="7" type="ORF">AM1BK_14180</name>
</gene>
<dbReference type="PROSITE" id="PS51257">
    <property type="entry name" value="PROKAR_LIPOPROTEIN"/>
    <property type="match status" value="1"/>
</dbReference>
<dbReference type="Gene3D" id="3.40.190.10">
    <property type="entry name" value="Periplasmic binding protein-like II"/>
    <property type="match status" value="2"/>
</dbReference>
<keyword evidence="5" id="KW-0449">Lipoprotein</keyword>
<dbReference type="EMBL" id="BNDS01000004">
    <property type="protein sequence ID" value="GHH97875.1"/>
    <property type="molecule type" value="Genomic_DNA"/>
</dbReference>
<dbReference type="Proteomes" id="UP000637074">
    <property type="component" value="Unassembled WGS sequence"/>
</dbReference>
<reference evidence="7 8" key="1">
    <citation type="journal article" date="2022" name="Int. J. Syst. Evol. Microbiol.">
        <title>Neobacillus kokaensis sp. nov., isolated from soil.</title>
        <authorList>
            <person name="Yuki K."/>
            <person name="Matsubara H."/>
            <person name="Yamaguchi S."/>
        </authorList>
    </citation>
    <scope>NUCLEOTIDE SEQUENCE [LARGE SCALE GENOMIC DNA]</scope>
    <source>
        <strain evidence="7 8">LOB 377</strain>
    </source>
</reference>
<evidence type="ECO:0000256" key="3">
    <source>
        <dbReference type="ARBA" id="ARBA00023136"/>
    </source>
</evidence>
<evidence type="ECO:0000256" key="4">
    <source>
        <dbReference type="ARBA" id="ARBA00023139"/>
    </source>
</evidence>
<keyword evidence="3" id="KW-0472">Membrane</keyword>
<feature type="chain" id="PRO_5045396684" evidence="6">
    <location>
        <begin position="27"/>
        <end position="544"/>
    </location>
</feature>